<dbReference type="GeneID" id="100578524"/>
<accession>A0A8B6YRC6</accession>
<evidence type="ECO:0000313" key="3">
    <source>
        <dbReference type="RefSeq" id="XP_006558085.2"/>
    </source>
</evidence>
<dbReference type="Proteomes" id="UP000005203">
    <property type="component" value="Linkage group LG11"/>
</dbReference>
<dbReference type="EnsemblMetazoa" id="XM_006558022">
    <property type="protein sequence ID" value="XP_006558085"/>
    <property type="gene ID" value="LOC100578524"/>
</dbReference>
<gene>
    <name evidence="3" type="primary">LOC100578524</name>
</gene>
<accession>A0A7M7LQ15</accession>
<dbReference type="AlphaFoldDB" id="A0A7M7LQ15"/>
<organism evidence="1">
    <name type="scientific">Apis mellifera</name>
    <name type="common">Honeybee</name>
    <dbReference type="NCBI Taxonomy" id="7460"/>
    <lineage>
        <taxon>Eukaryota</taxon>
        <taxon>Metazoa</taxon>
        <taxon>Ecdysozoa</taxon>
        <taxon>Arthropoda</taxon>
        <taxon>Hexapoda</taxon>
        <taxon>Insecta</taxon>
        <taxon>Pterygota</taxon>
        <taxon>Neoptera</taxon>
        <taxon>Endopterygota</taxon>
        <taxon>Hymenoptera</taxon>
        <taxon>Apocrita</taxon>
        <taxon>Aculeata</taxon>
        <taxon>Apoidea</taxon>
        <taxon>Anthophila</taxon>
        <taxon>Apidae</taxon>
        <taxon>Apis</taxon>
    </lineage>
</organism>
<protein>
    <submittedName>
        <fullName evidence="3">Uncharacterized protein LOC100578524 isoform X1</fullName>
    </submittedName>
</protein>
<reference evidence="1" key="1">
    <citation type="submission" date="2021-01" db="UniProtKB">
        <authorList>
            <consortium name="EnsemblMetazoa"/>
        </authorList>
    </citation>
    <scope>IDENTIFICATION</scope>
    <source>
        <strain evidence="1">DH4</strain>
    </source>
</reference>
<dbReference type="RefSeq" id="XP_006558085.2">
    <property type="nucleotide sequence ID" value="XM_006558022.3"/>
</dbReference>
<name>A0A7M7LQ15_APIME</name>
<reference evidence="3" key="2">
    <citation type="submission" date="2025-04" db="UniProtKB">
        <authorList>
            <consortium name="RefSeq"/>
        </authorList>
    </citation>
    <scope>IDENTIFICATION</scope>
    <source>
        <strain evidence="3">DH4</strain>
        <tissue evidence="3">Whole body</tissue>
    </source>
</reference>
<evidence type="ECO:0000313" key="2">
    <source>
        <dbReference type="Proteomes" id="UP000005203"/>
    </source>
</evidence>
<evidence type="ECO:0000313" key="1">
    <source>
        <dbReference type="EnsemblMetazoa" id="XP_006558085"/>
    </source>
</evidence>
<keyword evidence="2" id="KW-1185">Reference proteome</keyword>
<dbReference type="OrthoDB" id="71302at2759"/>
<sequence length="169" mass="19486">MSSSVYYDVTRTISVILFIHRYVSARDVAGIALSAFATVARDASSSSTSARLYRILPLFLFLVKLRSFPSSLSFLFPSILYNDACKKDIQERIGEEVKWNGEEIWTNKFGGNRWKDSRVEKETDIGRIFERLCSFLERWRKAEEAVENRIYEEGNVKATNLFPYQCGIT</sequence>
<proteinExistence type="predicted"/>